<keyword evidence="3" id="KW-1003">Cell membrane</keyword>
<evidence type="ECO:0000256" key="6">
    <source>
        <dbReference type="ARBA" id="ARBA00022989"/>
    </source>
</evidence>
<feature type="transmembrane region" description="Helical" evidence="8">
    <location>
        <begin position="42"/>
        <end position="63"/>
    </location>
</feature>
<dbReference type="InterPro" id="IPR007272">
    <property type="entry name" value="Sulf_transp_TsuA/YedE"/>
</dbReference>
<evidence type="ECO:0000256" key="2">
    <source>
        <dbReference type="ARBA" id="ARBA00022448"/>
    </source>
</evidence>
<name>A0A507E2W3_9FUNG</name>
<comment type="subcellular location">
    <subcellularLocation>
        <location evidence="1">Cell inner membrane</location>
        <topology evidence="1">Multi-pass membrane protein</topology>
    </subcellularLocation>
</comment>
<keyword evidence="10" id="KW-1185">Reference proteome</keyword>
<organism evidence="9 10">
    <name type="scientific">Powellomyces hirtus</name>
    <dbReference type="NCBI Taxonomy" id="109895"/>
    <lineage>
        <taxon>Eukaryota</taxon>
        <taxon>Fungi</taxon>
        <taxon>Fungi incertae sedis</taxon>
        <taxon>Chytridiomycota</taxon>
        <taxon>Chytridiomycota incertae sedis</taxon>
        <taxon>Chytridiomycetes</taxon>
        <taxon>Spizellomycetales</taxon>
        <taxon>Powellomycetaceae</taxon>
        <taxon>Powellomyces</taxon>
    </lineage>
</organism>
<accession>A0A507E2W3</accession>
<gene>
    <name evidence="9" type="ORF">PhCBS80983_g03324</name>
</gene>
<evidence type="ECO:0000256" key="5">
    <source>
        <dbReference type="ARBA" id="ARBA00022692"/>
    </source>
</evidence>
<dbReference type="STRING" id="109895.A0A507E2W3"/>
<feature type="transmembrane region" description="Helical" evidence="8">
    <location>
        <begin position="117"/>
        <end position="137"/>
    </location>
</feature>
<dbReference type="GO" id="GO:0005886">
    <property type="term" value="C:plasma membrane"/>
    <property type="evidence" value="ECO:0007669"/>
    <property type="project" value="UniProtKB-SubCell"/>
</dbReference>
<evidence type="ECO:0000313" key="9">
    <source>
        <dbReference type="EMBL" id="TPX58176.1"/>
    </source>
</evidence>
<protein>
    <submittedName>
        <fullName evidence="9">Uncharacterized protein</fullName>
    </submittedName>
</protein>
<dbReference type="PANTHER" id="PTHR30574:SF1">
    <property type="entry name" value="SULPHUR TRANSPORT DOMAIN-CONTAINING PROTEIN"/>
    <property type="match status" value="1"/>
</dbReference>
<evidence type="ECO:0000256" key="8">
    <source>
        <dbReference type="SAM" id="Phobius"/>
    </source>
</evidence>
<keyword evidence="2" id="KW-0813">Transport</keyword>
<dbReference type="PANTHER" id="PTHR30574">
    <property type="entry name" value="INNER MEMBRANE PROTEIN YEDE"/>
    <property type="match status" value="1"/>
</dbReference>
<reference evidence="9 10" key="1">
    <citation type="journal article" date="2019" name="Sci. Rep.">
        <title>Comparative genomics of chytrid fungi reveal insights into the obligate biotrophic and pathogenic lifestyle of Synchytrium endobioticum.</title>
        <authorList>
            <person name="van de Vossenberg B.T.L.H."/>
            <person name="Warris S."/>
            <person name="Nguyen H.D.T."/>
            <person name="van Gent-Pelzer M.P.E."/>
            <person name="Joly D.L."/>
            <person name="van de Geest H.C."/>
            <person name="Bonants P.J.M."/>
            <person name="Smith D.S."/>
            <person name="Levesque C.A."/>
            <person name="van der Lee T.A.J."/>
        </authorList>
    </citation>
    <scope>NUCLEOTIDE SEQUENCE [LARGE SCALE GENOMIC DNA]</scope>
    <source>
        <strain evidence="9 10">CBS 809.83</strain>
    </source>
</reference>
<evidence type="ECO:0000256" key="7">
    <source>
        <dbReference type="ARBA" id="ARBA00023136"/>
    </source>
</evidence>
<evidence type="ECO:0000256" key="1">
    <source>
        <dbReference type="ARBA" id="ARBA00004429"/>
    </source>
</evidence>
<sequence length="361" mass="36737">MAKASSLLVGAAFGFVLEKTKVYVPSVIVDQMLFERFTMLKMFVTAAAGGMVVMSVLESFGLFRRAPKSPVYLGLGLLGGFGGNLVGGVLLGTGMSLSGSCPGTVLVQLGAGLRSAWTVMAGALAMSSSYGYLLRYVTAVIPTFGKKGEPLATVDQRYRIGYVPMALSVALVCGVGISILNTTHPWQSELPDMYKNATLTRLGTGYYAAVADPRSVAWSPVVGGLILAAVQGVSILSTGCTIGASSAFVELAAKAVTALDKNWRTHAPYYAAFRGSNSIFLAVGVVAGAATSAWLSGAASYAAAMPAAIPVGGVGRDFVGGALLLLGARIAGGCTSGHGISGIAQLGIPSLITVAAMFGGE</sequence>
<evidence type="ECO:0000313" key="10">
    <source>
        <dbReference type="Proteomes" id="UP000318582"/>
    </source>
</evidence>
<feature type="transmembrane region" description="Helical" evidence="8">
    <location>
        <begin position="75"/>
        <end position="97"/>
    </location>
</feature>
<keyword evidence="6 8" id="KW-1133">Transmembrane helix</keyword>
<keyword evidence="4" id="KW-0997">Cell inner membrane</keyword>
<feature type="transmembrane region" description="Helical" evidence="8">
    <location>
        <begin position="158"/>
        <end position="180"/>
    </location>
</feature>
<evidence type="ECO:0000256" key="3">
    <source>
        <dbReference type="ARBA" id="ARBA00022475"/>
    </source>
</evidence>
<comment type="caution">
    <text evidence="9">The sequence shown here is derived from an EMBL/GenBank/DDBJ whole genome shotgun (WGS) entry which is preliminary data.</text>
</comment>
<keyword evidence="7 8" id="KW-0472">Membrane</keyword>
<proteinExistence type="predicted"/>
<keyword evidence="5 8" id="KW-0812">Transmembrane</keyword>
<dbReference type="Pfam" id="PF04143">
    <property type="entry name" value="Sulf_transp"/>
    <property type="match status" value="1"/>
</dbReference>
<dbReference type="Proteomes" id="UP000318582">
    <property type="component" value="Unassembled WGS sequence"/>
</dbReference>
<dbReference type="AlphaFoldDB" id="A0A507E2W3"/>
<dbReference type="EMBL" id="QEAQ01000040">
    <property type="protein sequence ID" value="TPX58176.1"/>
    <property type="molecule type" value="Genomic_DNA"/>
</dbReference>
<evidence type="ECO:0000256" key="4">
    <source>
        <dbReference type="ARBA" id="ARBA00022519"/>
    </source>
</evidence>